<comment type="caution">
    <text evidence="12">The sequence shown here is derived from an EMBL/GenBank/DDBJ whole genome shotgun (WGS) entry which is preliminary data.</text>
</comment>
<feature type="compositionally biased region" description="Low complexity" evidence="10">
    <location>
        <begin position="181"/>
        <end position="196"/>
    </location>
</feature>
<keyword evidence="2 9" id="KW-0813">Transport</keyword>
<dbReference type="PRINTS" id="PR01506">
    <property type="entry name" value="TATBPROTEIN"/>
</dbReference>
<dbReference type="Pfam" id="PF02416">
    <property type="entry name" value="TatA_B_E"/>
    <property type="match status" value="1"/>
</dbReference>
<evidence type="ECO:0000256" key="1">
    <source>
        <dbReference type="ARBA" id="ARBA00004167"/>
    </source>
</evidence>
<feature type="compositionally biased region" description="Low complexity" evidence="10">
    <location>
        <begin position="121"/>
        <end position="135"/>
    </location>
</feature>
<feature type="compositionally biased region" description="Basic and acidic residues" evidence="10">
    <location>
        <begin position="106"/>
        <end position="120"/>
    </location>
</feature>
<name>A0ABQ1I9P5_9PROT</name>
<dbReference type="NCBIfam" id="TIGR01410">
    <property type="entry name" value="tatB"/>
    <property type="match status" value="1"/>
</dbReference>
<evidence type="ECO:0000256" key="8">
    <source>
        <dbReference type="ARBA" id="ARBA00023136"/>
    </source>
</evidence>
<evidence type="ECO:0000256" key="9">
    <source>
        <dbReference type="HAMAP-Rule" id="MF_00237"/>
    </source>
</evidence>
<dbReference type="RefSeq" id="WP_188574665.1">
    <property type="nucleotide sequence ID" value="NZ_BMDZ01000003.1"/>
</dbReference>
<dbReference type="PANTHER" id="PTHR33162">
    <property type="entry name" value="SEC-INDEPENDENT PROTEIN TRANSLOCASE PROTEIN TATA, CHLOROPLASTIC"/>
    <property type="match status" value="1"/>
</dbReference>
<dbReference type="Proteomes" id="UP000603352">
    <property type="component" value="Unassembled WGS sequence"/>
</dbReference>
<organism evidence="12 13">
    <name type="scientific">Tistrella bauzanensis</name>
    <dbReference type="NCBI Taxonomy" id="657419"/>
    <lineage>
        <taxon>Bacteria</taxon>
        <taxon>Pseudomonadati</taxon>
        <taxon>Pseudomonadota</taxon>
        <taxon>Alphaproteobacteria</taxon>
        <taxon>Geminicoccales</taxon>
        <taxon>Geminicoccaceae</taxon>
        <taxon>Tistrella</taxon>
    </lineage>
</organism>
<evidence type="ECO:0000256" key="10">
    <source>
        <dbReference type="SAM" id="MobiDB-lite"/>
    </source>
</evidence>
<dbReference type="Gene3D" id="1.20.5.3310">
    <property type="match status" value="1"/>
</dbReference>
<dbReference type="InterPro" id="IPR003369">
    <property type="entry name" value="TatA/B/E"/>
</dbReference>
<protein>
    <recommendedName>
        <fullName evidence="9">Sec-independent protein translocase protein TatB</fullName>
    </recommendedName>
</protein>
<reference evidence="13" key="1">
    <citation type="journal article" date="2019" name="Int. J. Syst. Evol. Microbiol.">
        <title>The Global Catalogue of Microorganisms (GCM) 10K type strain sequencing project: providing services to taxonomists for standard genome sequencing and annotation.</title>
        <authorList>
            <consortium name="The Broad Institute Genomics Platform"/>
            <consortium name="The Broad Institute Genome Sequencing Center for Infectious Disease"/>
            <person name="Wu L."/>
            <person name="Ma J."/>
        </authorList>
    </citation>
    <scope>NUCLEOTIDE SEQUENCE [LARGE SCALE GENOMIC DNA]</scope>
    <source>
        <strain evidence="13">CGMCC 1.10188</strain>
    </source>
</reference>
<feature type="compositionally biased region" description="Low complexity" evidence="10">
    <location>
        <begin position="144"/>
        <end position="160"/>
    </location>
</feature>
<evidence type="ECO:0000256" key="2">
    <source>
        <dbReference type="ARBA" id="ARBA00022448"/>
    </source>
</evidence>
<evidence type="ECO:0000256" key="7">
    <source>
        <dbReference type="ARBA" id="ARBA00023010"/>
    </source>
</evidence>
<comment type="subunit">
    <text evidence="9">The Tat system comprises two distinct complexes: a TatABC complex, containing multiple copies of TatA, TatB and TatC subunits, and a separate TatA complex, containing only TatA subunits. Substrates initially bind to the TatABC complex, which probably triggers association of the separate TatA complex to form the active translocon.</text>
</comment>
<keyword evidence="8 9" id="KW-0472">Membrane</keyword>
<feature type="compositionally biased region" description="Pro residues" evidence="10">
    <location>
        <begin position="161"/>
        <end position="180"/>
    </location>
</feature>
<dbReference type="InterPro" id="IPR018448">
    <property type="entry name" value="TatB"/>
</dbReference>
<keyword evidence="13" id="KW-1185">Reference proteome</keyword>
<evidence type="ECO:0000256" key="3">
    <source>
        <dbReference type="ARBA" id="ARBA00022475"/>
    </source>
</evidence>
<feature type="region of interest" description="Disordered" evidence="10">
    <location>
        <begin position="93"/>
        <end position="196"/>
    </location>
</feature>
<comment type="similarity">
    <text evidence="9">Belongs to the TatB family.</text>
</comment>
<dbReference type="EMBL" id="BMDZ01000003">
    <property type="protein sequence ID" value="GGB27256.1"/>
    <property type="molecule type" value="Genomic_DNA"/>
</dbReference>
<evidence type="ECO:0000313" key="12">
    <source>
        <dbReference type="EMBL" id="GGB27256.1"/>
    </source>
</evidence>
<gene>
    <name evidence="9" type="primary">tatB</name>
    <name evidence="12" type="ORF">GCM10011505_05640</name>
</gene>
<evidence type="ECO:0000256" key="6">
    <source>
        <dbReference type="ARBA" id="ARBA00022989"/>
    </source>
</evidence>
<evidence type="ECO:0000256" key="4">
    <source>
        <dbReference type="ARBA" id="ARBA00022692"/>
    </source>
</evidence>
<dbReference type="PANTHER" id="PTHR33162:SF1">
    <property type="entry name" value="SEC-INDEPENDENT PROTEIN TRANSLOCASE PROTEIN TATA, CHLOROPLASTIC"/>
    <property type="match status" value="1"/>
</dbReference>
<keyword evidence="6 9" id="KW-1133">Transmembrane helix</keyword>
<dbReference type="HAMAP" id="MF_00237">
    <property type="entry name" value="TatB"/>
    <property type="match status" value="1"/>
</dbReference>
<keyword evidence="5 9" id="KW-0653">Protein transport</keyword>
<keyword evidence="4 9" id="KW-0812">Transmembrane</keyword>
<accession>A0ABQ1I9P5</accession>
<evidence type="ECO:0000256" key="5">
    <source>
        <dbReference type="ARBA" id="ARBA00022927"/>
    </source>
</evidence>
<keyword evidence="3 9" id="KW-1003">Cell membrane</keyword>
<sequence length="196" mass="20266">MACRPRQRDRMFEIGWAELAVVFVVALLVIGPKDLPVAMRTVGVWMGRLRRMAREFQSSVDDVLRESELKELRERAEKASRFDMGEATRRAIDPDGALARATSPIRIDDDAPADDAKVPADAKASAKTADAPASADGVLPAGQPAPAVTATAAGPSAAPAVSPPPAAAPGPSSSPEPSPAAPAAETTPPDSATPKA</sequence>
<evidence type="ECO:0000256" key="11">
    <source>
        <dbReference type="SAM" id="Phobius"/>
    </source>
</evidence>
<comment type="function">
    <text evidence="9">Part of the twin-arginine translocation (Tat) system that transports large folded proteins containing a characteristic twin-arginine motif in their signal peptide across membranes. Together with TatC, TatB is part of a receptor directly interacting with Tat signal peptides. TatB may form an oligomeric binding site that transiently accommodates folded Tat precursor proteins before their translocation.</text>
</comment>
<comment type="subcellular location">
    <subcellularLocation>
        <location evidence="9">Cell membrane</location>
        <topology evidence="9">Single-pass membrane protein</topology>
    </subcellularLocation>
    <subcellularLocation>
        <location evidence="1">Membrane</location>
        <topology evidence="1">Single-pass membrane protein</topology>
    </subcellularLocation>
</comment>
<evidence type="ECO:0000313" key="13">
    <source>
        <dbReference type="Proteomes" id="UP000603352"/>
    </source>
</evidence>
<proteinExistence type="inferred from homology"/>
<feature type="transmembrane region" description="Helical" evidence="11">
    <location>
        <begin position="12"/>
        <end position="31"/>
    </location>
</feature>
<keyword evidence="7 9" id="KW-0811">Translocation</keyword>